<proteinExistence type="predicted"/>
<dbReference type="Proteomes" id="UP001472677">
    <property type="component" value="Unassembled WGS sequence"/>
</dbReference>
<dbReference type="EMBL" id="JBBPBM010000223">
    <property type="protein sequence ID" value="KAK8500158.1"/>
    <property type="molecule type" value="Genomic_DNA"/>
</dbReference>
<evidence type="ECO:0000256" key="1">
    <source>
        <dbReference type="SAM" id="MobiDB-lite"/>
    </source>
</evidence>
<sequence length="111" mass="12402">MQKEPLMSQKSGGKLGCRWCPKLRDSELQAWAPYSGILPSDFVVHDDIEALDEFEEENAISNGNDESLVIPYEPIEHMQQKRKFTDAGSSQFKSGKRKSLKQVGGAAKLSM</sequence>
<evidence type="ECO:0000313" key="3">
    <source>
        <dbReference type="Proteomes" id="UP001472677"/>
    </source>
</evidence>
<reference evidence="2 3" key="1">
    <citation type="journal article" date="2024" name="G3 (Bethesda)">
        <title>Genome assembly of Hibiscus sabdariffa L. provides insights into metabolisms of medicinal natural products.</title>
        <authorList>
            <person name="Kim T."/>
        </authorList>
    </citation>
    <scope>NUCLEOTIDE SEQUENCE [LARGE SCALE GENOMIC DNA]</scope>
    <source>
        <strain evidence="2">TK-2024</strain>
        <tissue evidence="2">Old leaves</tissue>
    </source>
</reference>
<name>A0ABR2B0A3_9ROSI</name>
<accession>A0ABR2B0A3</accession>
<gene>
    <name evidence="2" type="ORF">V6N12_002266</name>
</gene>
<evidence type="ECO:0000313" key="2">
    <source>
        <dbReference type="EMBL" id="KAK8500158.1"/>
    </source>
</evidence>
<comment type="caution">
    <text evidence="2">The sequence shown here is derived from an EMBL/GenBank/DDBJ whole genome shotgun (WGS) entry which is preliminary data.</text>
</comment>
<protein>
    <submittedName>
        <fullName evidence="2">Uncharacterized protein</fullName>
    </submittedName>
</protein>
<feature type="region of interest" description="Disordered" evidence="1">
    <location>
        <begin position="80"/>
        <end position="111"/>
    </location>
</feature>
<keyword evidence="3" id="KW-1185">Reference proteome</keyword>
<organism evidence="2 3">
    <name type="scientific">Hibiscus sabdariffa</name>
    <name type="common">roselle</name>
    <dbReference type="NCBI Taxonomy" id="183260"/>
    <lineage>
        <taxon>Eukaryota</taxon>
        <taxon>Viridiplantae</taxon>
        <taxon>Streptophyta</taxon>
        <taxon>Embryophyta</taxon>
        <taxon>Tracheophyta</taxon>
        <taxon>Spermatophyta</taxon>
        <taxon>Magnoliopsida</taxon>
        <taxon>eudicotyledons</taxon>
        <taxon>Gunneridae</taxon>
        <taxon>Pentapetalae</taxon>
        <taxon>rosids</taxon>
        <taxon>malvids</taxon>
        <taxon>Malvales</taxon>
        <taxon>Malvaceae</taxon>
        <taxon>Malvoideae</taxon>
        <taxon>Hibiscus</taxon>
    </lineage>
</organism>